<keyword evidence="1" id="KW-0812">Transmembrane</keyword>
<keyword evidence="1" id="KW-0472">Membrane</keyword>
<evidence type="ECO:0000256" key="1">
    <source>
        <dbReference type="SAM" id="Phobius"/>
    </source>
</evidence>
<feature type="transmembrane region" description="Helical" evidence="1">
    <location>
        <begin position="64"/>
        <end position="82"/>
    </location>
</feature>
<accession>A0A1R0H622</accession>
<keyword evidence="1" id="KW-1133">Transmembrane helix</keyword>
<gene>
    <name evidence="2" type="ORF">AYI68_g1303</name>
</gene>
<dbReference type="Proteomes" id="UP000187455">
    <property type="component" value="Unassembled WGS sequence"/>
</dbReference>
<protein>
    <submittedName>
        <fullName evidence="2">Uncharacterized protein</fullName>
    </submittedName>
</protein>
<reference evidence="2 3" key="1">
    <citation type="journal article" date="2016" name="Mol. Biol. Evol.">
        <title>Genome-Wide Survey of Gut Fungi (Harpellales) Reveals the First Horizontally Transferred Ubiquitin Gene from a Mosquito Host.</title>
        <authorList>
            <person name="Wang Y."/>
            <person name="White M.M."/>
            <person name="Kvist S."/>
            <person name="Moncalvo J.M."/>
        </authorList>
    </citation>
    <scope>NUCLEOTIDE SEQUENCE [LARGE SCALE GENOMIC DNA]</scope>
    <source>
        <strain evidence="2 3">ALG-7-W6</strain>
    </source>
</reference>
<evidence type="ECO:0000313" key="3">
    <source>
        <dbReference type="Proteomes" id="UP000187455"/>
    </source>
</evidence>
<evidence type="ECO:0000313" key="2">
    <source>
        <dbReference type="EMBL" id="OLY84534.1"/>
    </source>
</evidence>
<organism evidence="2 3">
    <name type="scientific">Smittium mucronatum</name>
    <dbReference type="NCBI Taxonomy" id="133383"/>
    <lineage>
        <taxon>Eukaryota</taxon>
        <taxon>Fungi</taxon>
        <taxon>Fungi incertae sedis</taxon>
        <taxon>Zoopagomycota</taxon>
        <taxon>Kickxellomycotina</taxon>
        <taxon>Harpellomycetes</taxon>
        <taxon>Harpellales</taxon>
        <taxon>Legeriomycetaceae</taxon>
        <taxon>Smittium</taxon>
    </lineage>
</organism>
<proteinExistence type="predicted"/>
<dbReference type="AlphaFoldDB" id="A0A1R0H622"/>
<dbReference type="EMBL" id="LSSL01000465">
    <property type="protein sequence ID" value="OLY84534.1"/>
    <property type="molecule type" value="Genomic_DNA"/>
</dbReference>
<keyword evidence="3" id="KW-1185">Reference proteome</keyword>
<sequence>MGPKYVYRPRFVNIRFACDLIYSAIHARRFSAALAASYLEGFGTPSFFLHMMCLLFTWTFENSLLVSLSLFFFFFFTPRVLFKFFVR</sequence>
<feature type="transmembrane region" description="Helical" evidence="1">
    <location>
        <begin position="38"/>
        <end position="58"/>
    </location>
</feature>
<comment type="caution">
    <text evidence="2">The sequence shown here is derived from an EMBL/GenBank/DDBJ whole genome shotgun (WGS) entry which is preliminary data.</text>
</comment>
<name>A0A1R0H622_9FUNG</name>